<name>A0ABN9XU55_9DINO</name>
<accession>A0ABN9XU55</accession>
<evidence type="ECO:0000313" key="1">
    <source>
        <dbReference type="EMBL" id="CAK0901948.1"/>
    </source>
</evidence>
<feature type="non-terminal residue" evidence="1">
    <location>
        <position position="1"/>
    </location>
</feature>
<dbReference type="Proteomes" id="UP001189429">
    <property type="component" value="Unassembled WGS sequence"/>
</dbReference>
<dbReference type="EMBL" id="CAUYUJ010021004">
    <property type="protein sequence ID" value="CAK0901948.1"/>
    <property type="molecule type" value="Genomic_DNA"/>
</dbReference>
<sequence length="636" mass="69889">AAAREAERAPACARHLSGCLADLARLYGEVGTPAGRVQQLPEEQIRLSADAGSFNVHTYGLPLTGALMPDGDVYEEELASEAGDDGPDMAWLTFNDTPARQRPAGRVYRFRALPAEAELLRLERTAKRAARDADPAVSEPLYYIQDAEILGCRTTASFGDVPGSYHRVAPPAGMKWVLAQSATGETQKDDEITPCVGDALWSESALHGLSAGVIVPMELVPTSSIARATGGEDDDARLLCALTHTRGGRRHRELREPVSQTHQETLDDFPLSGERSYQRLCEYIIELGGSPDGRQTKWMSESSCTTDSAAARLHDLPGLSIELAQTYDRADGSNLACMKLAGRTYQLAGETRGLAKYTTEQPKKETDIQKQRRKCLNLLGGYTTPQCTPERLSDDVHGLYRPSDGGARWSYEPHLVSWPNLGNEPGWLADRFGPRDRCSLLDLDHALVLPPQSFDAVVEEDGGPTLYMGPLLERGRTLYVEFAKSGISRGVFVPGKTRVEDVGVFFVAKKDSRIIMFLDCRRSNQRFQPSPPVSLFSAAGFTDLEAPPGTSLYFAGVDVQNAFYQHKLPAYLRPPFCLPAVTAGELGISKLDGRRAAPWTRLYPQLAVAPMGWNWALYFVQRAHDRQQACAYRRGE</sequence>
<comment type="caution">
    <text evidence="1">The sequence shown here is derived from an EMBL/GenBank/DDBJ whole genome shotgun (WGS) entry which is preliminary data.</text>
</comment>
<reference evidence="1" key="1">
    <citation type="submission" date="2023-10" db="EMBL/GenBank/DDBJ databases">
        <authorList>
            <person name="Chen Y."/>
            <person name="Shah S."/>
            <person name="Dougan E. K."/>
            <person name="Thang M."/>
            <person name="Chan C."/>
        </authorList>
    </citation>
    <scope>NUCLEOTIDE SEQUENCE [LARGE SCALE GENOMIC DNA]</scope>
</reference>
<protein>
    <submittedName>
        <fullName evidence="1">Uncharacterized protein</fullName>
    </submittedName>
</protein>
<organism evidence="1 2">
    <name type="scientific">Prorocentrum cordatum</name>
    <dbReference type="NCBI Taxonomy" id="2364126"/>
    <lineage>
        <taxon>Eukaryota</taxon>
        <taxon>Sar</taxon>
        <taxon>Alveolata</taxon>
        <taxon>Dinophyceae</taxon>
        <taxon>Prorocentrales</taxon>
        <taxon>Prorocentraceae</taxon>
        <taxon>Prorocentrum</taxon>
    </lineage>
</organism>
<feature type="non-terminal residue" evidence="1">
    <location>
        <position position="636"/>
    </location>
</feature>
<proteinExistence type="predicted"/>
<keyword evidence="2" id="KW-1185">Reference proteome</keyword>
<gene>
    <name evidence="1" type="ORF">PCOR1329_LOCUS78734</name>
</gene>
<evidence type="ECO:0000313" key="2">
    <source>
        <dbReference type="Proteomes" id="UP001189429"/>
    </source>
</evidence>